<comment type="caution">
    <text evidence="6">The sequence shown here is derived from an EMBL/GenBank/DDBJ whole genome shotgun (WGS) entry which is preliminary data.</text>
</comment>
<dbReference type="InterPro" id="IPR030678">
    <property type="entry name" value="Peptide/Ni-bd"/>
</dbReference>
<keyword evidence="4" id="KW-1133">Transmembrane helix</keyword>
<organism evidence="6 7">
    <name type="scientific">Candidatus Dojkabacteria bacterium</name>
    <dbReference type="NCBI Taxonomy" id="2099670"/>
    <lineage>
        <taxon>Bacteria</taxon>
        <taxon>Candidatus Dojkabacteria</taxon>
    </lineage>
</organism>
<dbReference type="Proteomes" id="UP000269410">
    <property type="component" value="Unassembled WGS sequence"/>
</dbReference>
<dbReference type="Gene3D" id="3.40.190.10">
    <property type="entry name" value="Periplasmic binding protein-like II"/>
    <property type="match status" value="1"/>
</dbReference>
<dbReference type="Gene3D" id="3.10.105.10">
    <property type="entry name" value="Dipeptide-binding Protein, Domain 3"/>
    <property type="match status" value="1"/>
</dbReference>
<feature type="transmembrane region" description="Helical" evidence="4">
    <location>
        <begin position="43"/>
        <end position="63"/>
    </location>
</feature>
<dbReference type="GO" id="GO:0042597">
    <property type="term" value="C:periplasmic space"/>
    <property type="evidence" value="ECO:0007669"/>
    <property type="project" value="UniProtKB-ARBA"/>
</dbReference>
<evidence type="ECO:0000259" key="5">
    <source>
        <dbReference type="Pfam" id="PF00496"/>
    </source>
</evidence>
<proteinExistence type="inferred from homology"/>
<dbReference type="InterPro" id="IPR039424">
    <property type="entry name" value="SBP_5"/>
</dbReference>
<feature type="domain" description="Solute-binding protein family 5" evidence="5">
    <location>
        <begin position="142"/>
        <end position="527"/>
    </location>
</feature>
<keyword evidence="2" id="KW-0813">Transport</keyword>
<keyword evidence="3" id="KW-0732">Signal</keyword>
<dbReference type="AlphaFoldDB" id="A0A3M0Z4X1"/>
<dbReference type="GO" id="GO:1904680">
    <property type="term" value="F:peptide transmembrane transporter activity"/>
    <property type="evidence" value="ECO:0007669"/>
    <property type="project" value="TreeGrafter"/>
</dbReference>
<evidence type="ECO:0000256" key="1">
    <source>
        <dbReference type="ARBA" id="ARBA00005695"/>
    </source>
</evidence>
<evidence type="ECO:0000313" key="7">
    <source>
        <dbReference type="Proteomes" id="UP000269410"/>
    </source>
</evidence>
<gene>
    <name evidence="6" type="ORF">D6810_01700</name>
</gene>
<dbReference type="SUPFAM" id="SSF53850">
    <property type="entry name" value="Periplasmic binding protein-like II"/>
    <property type="match status" value="1"/>
</dbReference>
<dbReference type="GO" id="GO:0015833">
    <property type="term" value="P:peptide transport"/>
    <property type="evidence" value="ECO:0007669"/>
    <property type="project" value="TreeGrafter"/>
</dbReference>
<evidence type="ECO:0000313" key="6">
    <source>
        <dbReference type="EMBL" id="RMD77188.1"/>
    </source>
</evidence>
<dbReference type="EMBL" id="RFKV01000056">
    <property type="protein sequence ID" value="RMD77188.1"/>
    <property type="molecule type" value="Genomic_DNA"/>
</dbReference>
<dbReference type="PIRSF" id="PIRSF002741">
    <property type="entry name" value="MppA"/>
    <property type="match status" value="1"/>
</dbReference>
<evidence type="ECO:0000256" key="2">
    <source>
        <dbReference type="ARBA" id="ARBA00022448"/>
    </source>
</evidence>
<dbReference type="PANTHER" id="PTHR30290:SF9">
    <property type="entry name" value="OLIGOPEPTIDE-BINDING PROTEIN APPA"/>
    <property type="match status" value="1"/>
</dbReference>
<protein>
    <recommendedName>
        <fullName evidence="5">Solute-binding protein family 5 domain-containing protein</fullName>
    </recommendedName>
</protein>
<name>A0A3M0Z4X1_9BACT</name>
<evidence type="ECO:0000256" key="4">
    <source>
        <dbReference type="SAM" id="Phobius"/>
    </source>
</evidence>
<dbReference type="Gene3D" id="3.90.76.10">
    <property type="entry name" value="Dipeptide-binding Protein, Domain 1"/>
    <property type="match status" value="1"/>
</dbReference>
<reference evidence="6 7" key="1">
    <citation type="submission" date="2018-10" db="EMBL/GenBank/DDBJ databases">
        <title>Thermophilic Lithotrophy and Phototrophy in an Intertidal, Iron-rich, Geothermal Spring.</title>
        <authorList>
            <person name="Ward L.M."/>
            <person name="Idei A."/>
            <person name="Nakagawa M."/>
            <person name="Ueno Y."/>
            <person name="Fischer W."/>
            <person name="Mcglynn S.E."/>
        </authorList>
    </citation>
    <scope>NUCLEOTIDE SEQUENCE [LARGE SCALE GENOMIC DNA]</scope>
    <source>
        <strain evidence="6">J137</strain>
    </source>
</reference>
<dbReference type="InterPro" id="IPR000914">
    <property type="entry name" value="SBP_5_dom"/>
</dbReference>
<sequence length="648" mass="74280">MSKFLLLLEKLFYLARDFLWSYPDLFLGRESLVFRLSKIYKKLIPLSHILVSFSLTILIISFITSTPLRLYITLNREKTLVEGVITGANEFGETNKITSINPIISSSLQAERDIVELIYEPLLKVVFKAQPGDKFDQEFRLYLAKEINTFATGAEYQIVLRDDVYWHDGTKFSVDDVIATFDLVASLSTPNANSQVLSQMLWEPVGNSIRICTKVTQQSKSCSEPGEKPFFSNFLELISVKILPKHKIGDINRANFDSSIPEIFRSPIGTGPYKFSGVSENSVNLTYNDLYYQKDFKPGIKSIQFKFFKSIEKALNALKASEIHSFATPSSEFKREMSSFPNISLNVSPVLYNQYWAIYINLRKDPLGNPIGSKALQDPKVRQALHYALNREEMISISMDSLGKPASGPIPSISSFFNPEVDFSEYNIKKAEELLDEAGWYRFSTNKYRVNEAGEELYFKLYFVDSIDRRNLANYIKIAYERVGIKVDISSNERSFGLTLQELNSQYLNKGLFDAVIYGVSTFIDPDRFELFHSSQSKYPGLNISGYISSEVSKVVGQKNGKKDVVDVPKVDKILEEARSLDPVELYNIRKDRYYEFQKILHKDMPLVFLFHPQFIYYTNKKVVNVNLSRVNSIEERFLNISDFILVE</sequence>
<dbReference type="GO" id="GO:0043190">
    <property type="term" value="C:ATP-binding cassette (ABC) transporter complex"/>
    <property type="evidence" value="ECO:0007669"/>
    <property type="project" value="InterPro"/>
</dbReference>
<keyword evidence="4" id="KW-0472">Membrane</keyword>
<accession>A0A3M0Z4X1</accession>
<keyword evidence="4" id="KW-0812">Transmembrane</keyword>
<dbReference type="PANTHER" id="PTHR30290">
    <property type="entry name" value="PERIPLASMIC BINDING COMPONENT OF ABC TRANSPORTER"/>
    <property type="match status" value="1"/>
</dbReference>
<comment type="similarity">
    <text evidence="1">Belongs to the bacterial solute-binding protein 5 family.</text>
</comment>
<dbReference type="Pfam" id="PF00496">
    <property type="entry name" value="SBP_bac_5"/>
    <property type="match status" value="1"/>
</dbReference>
<evidence type="ECO:0000256" key="3">
    <source>
        <dbReference type="ARBA" id="ARBA00022729"/>
    </source>
</evidence>